<organism evidence="1 2">
    <name type="scientific">Chitinophaga oryziterrae</name>
    <dbReference type="NCBI Taxonomy" id="1031224"/>
    <lineage>
        <taxon>Bacteria</taxon>
        <taxon>Pseudomonadati</taxon>
        <taxon>Bacteroidota</taxon>
        <taxon>Chitinophagia</taxon>
        <taxon>Chitinophagales</taxon>
        <taxon>Chitinophagaceae</taxon>
        <taxon>Chitinophaga</taxon>
    </lineage>
</organism>
<evidence type="ECO:0000313" key="2">
    <source>
        <dbReference type="Proteomes" id="UP000468388"/>
    </source>
</evidence>
<reference evidence="1 2" key="1">
    <citation type="submission" date="2019-12" db="EMBL/GenBank/DDBJ databases">
        <title>The draft genomic sequence of strain Chitinophaga oryziterrae JCM 16595.</title>
        <authorList>
            <person name="Zhang X."/>
        </authorList>
    </citation>
    <scope>NUCLEOTIDE SEQUENCE [LARGE SCALE GENOMIC DNA]</scope>
    <source>
        <strain evidence="1 2">JCM 16595</strain>
    </source>
</reference>
<comment type="caution">
    <text evidence="1">The sequence shown here is derived from an EMBL/GenBank/DDBJ whole genome shotgun (WGS) entry which is preliminary data.</text>
</comment>
<name>A0A6N8JIZ0_9BACT</name>
<evidence type="ECO:0000313" key="1">
    <source>
        <dbReference type="EMBL" id="MVT45207.1"/>
    </source>
</evidence>
<dbReference type="AlphaFoldDB" id="A0A6N8JIZ0"/>
<accession>A0A6N8JIZ0</accession>
<protein>
    <submittedName>
        <fullName evidence="1">Uncharacterized protein</fullName>
    </submittedName>
</protein>
<gene>
    <name evidence="1" type="ORF">GO495_31755</name>
</gene>
<dbReference type="Proteomes" id="UP000468388">
    <property type="component" value="Unassembled WGS sequence"/>
</dbReference>
<dbReference type="EMBL" id="WRXO01000020">
    <property type="protein sequence ID" value="MVT45207.1"/>
    <property type="molecule type" value="Genomic_DNA"/>
</dbReference>
<keyword evidence="2" id="KW-1185">Reference proteome</keyword>
<proteinExistence type="predicted"/>
<sequence length="105" mass="11729">MASRGSYFRINPTEDIPAVSNPSITLKEHLEAEEYITLLNTPCFNMGRKRKSQRPSSPSFILLVPQVPIVTATPFAEYILADNSRLVINQMVDASFLKELVSSSK</sequence>
<dbReference type="RefSeq" id="WP_157303992.1">
    <property type="nucleotide sequence ID" value="NZ_BAAAZB010000030.1"/>
</dbReference>
<dbReference type="OrthoDB" id="9806835at2"/>